<dbReference type="PANTHER" id="PTHR33175:SF5">
    <property type="entry name" value="INTEGRATION HOST FACTOR SUBUNIT BETA"/>
    <property type="match status" value="1"/>
</dbReference>
<dbReference type="RefSeq" id="WP_188853095.1">
    <property type="nucleotide sequence ID" value="NZ_BMJJ01000009.1"/>
</dbReference>
<dbReference type="NCBIfam" id="NF001222">
    <property type="entry name" value="PRK00199.1"/>
    <property type="match status" value="1"/>
</dbReference>
<dbReference type="Proteomes" id="UP000613160">
    <property type="component" value="Unassembled WGS sequence"/>
</dbReference>
<dbReference type="InterPro" id="IPR000119">
    <property type="entry name" value="Hist_DNA-bd"/>
</dbReference>
<dbReference type="PRINTS" id="PR01727">
    <property type="entry name" value="DNABINDINGHU"/>
</dbReference>
<evidence type="ECO:0000313" key="4">
    <source>
        <dbReference type="EMBL" id="GGD28651.1"/>
    </source>
</evidence>
<dbReference type="SUPFAM" id="SSF47729">
    <property type="entry name" value="IHF-like DNA-binding proteins"/>
    <property type="match status" value="1"/>
</dbReference>
<evidence type="ECO:0000313" key="5">
    <source>
        <dbReference type="Proteomes" id="UP000613160"/>
    </source>
</evidence>
<accession>A0A916Y313</accession>
<keyword evidence="2" id="KW-0238">DNA-binding</keyword>
<dbReference type="CDD" id="cd13836">
    <property type="entry name" value="IHF_B"/>
    <property type="match status" value="1"/>
</dbReference>
<evidence type="ECO:0000256" key="2">
    <source>
        <dbReference type="ARBA" id="ARBA00023125"/>
    </source>
</evidence>
<keyword evidence="5" id="KW-1185">Reference proteome</keyword>
<proteinExistence type="inferred from homology"/>
<dbReference type="AlphaFoldDB" id="A0A916Y313"/>
<reference evidence="4" key="1">
    <citation type="journal article" date="2014" name="Int. J. Syst. Evol. Microbiol.">
        <title>Complete genome sequence of Corynebacterium casei LMG S-19264T (=DSM 44701T), isolated from a smear-ripened cheese.</title>
        <authorList>
            <consortium name="US DOE Joint Genome Institute (JGI-PGF)"/>
            <person name="Walter F."/>
            <person name="Albersmeier A."/>
            <person name="Kalinowski J."/>
            <person name="Ruckert C."/>
        </authorList>
    </citation>
    <scope>NUCLEOTIDE SEQUENCE</scope>
    <source>
        <strain evidence="4">CGMCC 1.15493</strain>
    </source>
</reference>
<dbReference type="SMART" id="SM00411">
    <property type="entry name" value="BHL"/>
    <property type="match status" value="1"/>
</dbReference>
<dbReference type="GO" id="GO:0005829">
    <property type="term" value="C:cytosol"/>
    <property type="evidence" value="ECO:0007669"/>
    <property type="project" value="TreeGrafter"/>
</dbReference>
<comment type="similarity">
    <text evidence="1 3">Belongs to the bacterial histone-like protein family.</text>
</comment>
<dbReference type="GO" id="GO:0003677">
    <property type="term" value="F:DNA binding"/>
    <property type="evidence" value="ECO:0007669"/>
    <property type="project" value="UniProtKB-KW"/>
</dbReference>
<dbReference type="Gene3D" id="4.10.520.10">
    <property type="entry name" value="IHF-like DNA-binding proteins"/>
    <property type="match status" value="1"/>
</dbReference>
<protein>
    <submittedName>
        <fullName evidence="4">Integration host factor subunit beta</fullName>
    </submittedName>
</protein>
<gene>
    <name evidence="4" type="primary">ihfB</name>
    <name evidence="4" type="ORF">GCM10011335_34820</name>
</gene>
<reference evidence="4" key="2">
    <citation type="submission" date="2020-09" db="EMBL/GenBank/DDBJ databases">
        <authorList>
            <person name="Sun Q."/>
            <person name="Zhou Y."/>
        </authorList>
    </citation>
    <scope>NUCLEOTIDE SEQUENCE</scope>
    <source>
        <strain evidence="4">CGMCC 1.15493</strain>
    </source>
</reference>
<dbReference type="Pfam" id="PF00216">
    <property type="entry name" value="Bac_DNA_binding"/>
    <property type="match status" value="1"/>
</dbReference>
<dbReference type="InterPro" id="IPR010992">
    <property type="entry name" value="IHF-like_DNA-bd_dom_sf"/>
</dbReference>
<dbReference type="GO" id="GO:0030527">
    <property type="term" value="F:structural constituent of chromatin"/>
    <property type="evidence" value="ECO:0007669"/>
    <property type="project" value="InterPro"/>
</dbReference>
<organism evidence="4 5">
    <name type="scientific">Aureimonas glaciei</name>
    <dbReference type="NCBI Taxonomy" id="1776957"/>
    <lineage>
        <taxon>Bacteria</taxon>
        <taxon>Pseudomonadati</taxon>
        <taxon>Pseudomonadota</taxon>
        <taxon>Alphaproteobacteria</taxon>
        <taxon>Hyphomicrobiales</taxon>
        <taxon>Aurantimonadaceae</taxon>
        <taxon>Aureimonas</taxon>
    </lineage>
</organism>
<dbReference type="PANTHER" id="PTHR33175">
    <property type="entry name" value="DNA-BINDING PROTEIN HU"/>
    <property type="match status" value="1"/>
</dbReference>
<dbReference type="EMBL" id="BMJJ01000009">
    <property type="protein sequence ID" value="GGD28651.1"/>
    <property type="molecule type" value="Genomic_DNA"/>
</dbReference>
<name>A0A916Y313_9HYPH</name>
<evidence type="ECO:0000256" key="3">
    <source>
        <dbReference type="RuleBase" id="RU003939"/>
    </source>
</evidence>
<evidence type="ECO:0000256" key="1">
    <source>
        <dbReference type="ARBA" id="ARBA00010529"/>
    </source>
</evidence>
<comment type="caution">
    <text evidence="4">The sequence shown here is derived from an EMBL/GenBank/DDBJ whole genome shotgun (WGS) entry which is preliminary data.</text>
</comment>
<sequence>MIKSELVQIIASRNLHLYARDVEIIVDAIFGEIVGGLSEGGRVELRGFGAFTVKHRPAHSARNPRTGETVDVEEKWVPAFRAGKGLRDRLNGE</sequence>